<keyword evidence="1" id="KW-0472">Membrane</keyword>
<proteinExistence type="predicted"/>
<accession>A0ABQ2XI07</accession>
<gene>
    <name evidence="2" type="ORF">GCM10010383_55890</name>
</gene>
<feature type="transmembrane region" description="Helical" evidence="1">
    <location>
        <begin position="221"/>
        <end position="242"/>
    </location>
</feature>
<organism evidence="2 3">
    <name type="scientific">Streptomyces lomondensis</name>
    <dbReference type="NCBI Taxonomy" id="68229"/>
    <lineage>
        <taxon>Bacteria</taxon>
        <taxon>Bacillati</taxon>
        <taxon>Actinomycetota</taxon>
        <taxon>Actinomycetes</taxon>
        <taxon>Kitasatosporales</taxon>
        <taxon>Streptomycetaceae</taxon>
        <taxon>Streptomyces</taxon>
    </lineage>
</organism>
<dbReference type="EMBL" id="BMWC01000009">
    <property type="protein sequence ID" value="GGX18703.1"/>
    <property type="molecule type" value="Genomic_DNA"/>
</dbReference>
<evidence type="ECO:0000313" key="2">
    <source>
        <dbReference type="EMBL" id="GGX18703.1"/>
    </source>
</evidence>
<evidence type="ECO:0000256" key="1">
    <source>
        <dbReference type="SAM" id="Phobius"/>
    </source>
</evidence>
<feature type="transmembrane region" description="Helical" evidence="1">
    <location>
        <begin position="81"/>
        <end position="108"/>
    </location>
</feature>
<comment type="caution">
    <text evidence="2">The sequence shown here is derived from an EMBL/GenBank/DDBJ whole genome shotgun (WGS) entry which is preliminary data.</text>
</comment>
<protein>
    <recommendedName>
        <fullName evidence="4">DUF4386 family protein</fullName>
    </recommendedName>
</protein>
<evidence type="ECO:0008006" key="4">
    <source>
        <dbReference type="Google" id="ProtNLM"/>
    </source>
</evidence>
<keyword evidence="1" id="KW-0812">Transmembrane</keyword>
<keyword evidence="1" id="KW-1133">Transmembrane helix</keyword>
<feature type="transmembrane region" description="Helical" evidence="1">
    <location>
        <begin position="40"/>
        <end position="61"/>
    </location>
</feature>
<keyword evidence="3" id="KW-1185">Reference proteome</keyword>
<feature type="transmembrane region" description="Helical" evidence="1">
    <location>
        <begin position="120"/>
        <end position="143"/>
    </location>
</feature>
<reference evidence="3" key="1">
    <citation type="journal article" date="2019" name="Int. J. Syst. Evol. Microbiol.">
        <title>The Global Catalogue of Microorganisms (GCM) 10K type strain sequencing project: providing services to taxonomists for standard genome sequencing and annotation.</title>
        <authorList>
            <consortium name="The Broad Institute Genomics Platform"/>
            <consortium name="The Broad Institute Genome Sequencing Center for Infectious Disease"/>
            <person name="Wu L."/>
            <person name="Ma J."/>
        </authorList>
    </citation>
    <scope>NUCLEOTIDE SEQUENCE [LARGE SCALE GENOMIC DNA]</scope>
    <source>
        <strain evidence="3">JCM 4866</strain>
    </source>
</reference>
<dbReference type="Proteomes" id="UP000617743">
    <property type="component" value="Unassembled WGS sequence"/>
</dbReference>
<evidence type="ECO:0000313" key="3">
    <source>
        <dbReference type="Proteomes" id="UP000617743"/>
    </source>
</evidence>
<feature type="transmembrane region" description="Helical" evidence="1">
    <location>
        <begin position="163"/>
        <end position="184"/>
    </location>
</feature>
<name>A0ABQ2XI07_9ACTN</name>
<feature type="transmembrane region" description="Helical" evidence="1">
    <location>
        <begin position="196"/>
        <end position="215"/>
    </location>
</feature>
<sequence>MPGPFLSFSHSLYAVYNQYMLRTQSGTAPASANFARVSGLAALGFAFLIVAGNVVLVPAGLPRTGAGIGEVDEFFRTHGDLVGIGSAVTPVAWVLATLFGAGAVRVLWRSERDRGEAWALLGFAGLLLQNAVFAGVVAIRLALASTAADGVGAATSLWALHDALFTLNGTFLAVALAGLSLAGLRAGLIRPWHGRWGLVSAALLSGSAVLTPLVIDHAGPLGLLGLVGWLMWVVWLVVYGVVLMRPLPVRPSPAGG</sequence>